<reference evidence="1 2" key="1">
    <citation type="submission" date="2019-02" db="EMBL/GenBank/DDBJ databases">
        <title>Deep-cultivation of Planctomycetes and their phenomic and genomic characterization uncovers novel biology.</title>
        <authorList>
            <person name="Wiegand S."/>
            <person name="Jogler M."/>
            <person name="Boedeker C."/>
            <person name="Pinto D."/>
            <person name="Vollmers J."/>
            <person name="Rivas-Marin E."/>
            <person name="Kohn T."/>
            <person name="Peeters S.H."/>
            <person name="Heuer A."/>
            <person name="Rast P."/>
            <person name="Oberbeckmann S."/>
            <person name="Bunk B."/>
            <person name="Jeske O."/>
            <person name="Meyerdierks A."/>
            <person name="Storesund J.E."/>
            <person name="Kallscheuer N."/>
            <person name="Luecker S."/>
            <person name="Lage O.M."/>
            <person name="Pohl T."/>
            <person name="Merkel B.J."/>
            <person name="Hornburger P."/>
            <person name="Mueller R.-W."/>
            <person name="Bruemmer F."/>
            <person name="Labrenz M."/>
            <person name="Spormann A.M."/>
            <person name="Op den Camp H."/>
            <person name="Overmann J."/>
            <person name="Amann R."/>
            <person name="Jetten M.S.M."/>
            <person name="Mascher T."/>
            <person name="Medema M.H."/>
            <person name="Devos D.P."/>
            <person name="Kaster A.-K."/>
            <person name="Ovreas L."/>
            <person name="Rohde M."/>
            <person name="Galperin M.Y."/>
            <person name="Jogler C."/>
        </authorList>
    </citation>
    <scope>NUCLEOTIDE SEQUENCE [LARGE SCALE GENOMIC DNA]</scope>
    <source>
        <strain evidence="1 2">Mal4</strain>
    </source>
</reference>
<sequence length="41" mass="5030">MHIRCPHCRNPIELIHDVRQQCHMHFLWQLLHSGRPSDCQR</sequence>
<keyword evidence="2" id="KW-1185">Reference proteome</keyword>
<evidence type="ECO:0000313" key="1">
    <source>
        <dbReference type="EMBL" id="QDU39554.1"/>
    </source>
</evidence>
<dbReference type="AlphaFoldDB" id="A0A517ZAN9"/>
<accession>A0A517ZAN9</accession>
<dbReference type="Proteomes" id="UP000320496">
    <property type="component" value="Chromosome"/>
</dbReference>
<name>A0A517ZAN9_9PLAN</name>
<dbReference type="KEGG" id="mri:Mal4_38990"/>
<proteinExistence type="predicted"/>
<protein>
    <submittedName>
        <fullName evidence="1">Uncharacterized protein</fullName>
    </submittedName>
</protein>
<organism evidence="1 2">
    <name type="scientific">Maioricimonas rarisocia</name>
    <dbReference type="NCBI Taxonomy" id="2528026"/>
    <lineage>
        <taxon>Bacteria</taxon>
        <taxon>Pseudomonadati</taxon>
        <taxon>Planctomycetota</taxon>
        <taxon>Planctomycetia</taxon>
        <taxon>Planctomycetales</taxon>
        <taxon>Planctomycetaceae</taxon>
        <taxon>Maioricimonas</taxon>
    </lineage>
</organism>
<evidence type="ECO:0000313" key="2">
    <source>
        <dbReference type="Proteomes" id="UP000320496"/>
    </source>
</evidence>
<gene>
    <name evidence="1" type="ORF">Mal4_38990</name>
</gene>
<dbReference type="EMBL" id="CP036275">
    <property type="protein sequence ID" value="QDU39554.1"/>
    <property type="molecule type" value="Genomic_DNA"/>
</dbReference>